<keyword evidence="2" id="KW-1185">Reference proteome</keyword>
<dbReference type="SMART" id="SM00849">
    <property type="entry name" value="Lactamase_B"/>
    <property type="match status" value="1"/>
</dbReference>
<keyword evidence="1" id="KW-0378">Hydrolase</keyword>
<dbReference type="AlphaFoldDB" id="A0A1X9LQT9"/>
<reference evidence="1 2" key="1">
    <citation type="submission" date="2017-04" db="EMBL/GenBank/DDBJ databases">
        <authorList>
            <person name="Afonso C.L."/>
            <person name="Miller P.J."/>
            <person name="Scott M.A."/>
            <person name="Spackman E."/>
            <person name="Goraichik I."/>
            <person name="Dimitrov K.M."/>
            <person name="Suarez D.L."/>
            <person name="Swayne D.E."/>
        </authorList>
    </citation>
    <scope>NUCLEOTIDE SEQUENCE [LARGE SCALE GENOMIC DNA]</scope>
    <source>
        <strain evidence="2">XA(T)</strain>
    </source>
</reference>
<accession>A0A1X9LQT9</accession>
<proteinExistence type="predicted"/>
<protein>
    <submittedName>
        <fullName evidence="1">Hydrolase</fullName>
    </submittedName>
</protein>
<dbReference type="InterPro" id="IPR036866">
    <property type="entry name" value="RibonucZ/Hydroxyglut_hydro"/>
</dbReference>
<dbReference type="Gene3D" id="3.60.15.10">
    <property type="entry name" value="Ribonuclease Z/Hydroxyacylglutathione hydrolase-like"/>
    <property type="match status" value="1"/>
</dbReference>
<evidence type="ECO:0000313" key="2">
    <source>
        <dbReference type="Proteomes" id="UP000192775"/>
    </source>
</evidence>
<dbReference type="Pfam" id="PF00753">
    <property type="entry name" value="Lactamase_B"/>
    <property type="match status" value="1"/>
</dbReference>
<dbReference type="PANTHER" id="PTHR36839">
    <property type="entry name" value="METALLO-BETA-LACTAMASE FAMILY PROTEIN (AFU_ORTHOLOGUE AFUA_5G12770)"/>
    <property type="match status" value="1"/>
</dbReference>
<dbReference type="STRING" id="1619308.B5808_14585"/>
<sequence length="272" mass="29810">MTIWTCATCAIEHPDTPQPPTECAICSDERQWVPRSGQAWTTREDLAERGYRIVVGELEPDLYAVDCVPELGIGQRGLLLRSGGRTLLWEPPGFLDEEGVAEVRALGGVDAIASSHPHLTGSSIQWSHAFGGVPVYVARADERWIRRPDPVIELWDDEVELAPDVRMLACGGHFAGSSVVHWASGAEGRGVLLTGDTIGVNADLATVSAMRSYPNYIPLPEKALRRILDVVSPLEFDRLYGAFRVIESGASESVARSFERYIAWINGEMPLD</sequence>
<dbReference type="RefSeq" id="WP_085020439.1">
    <property type="nucleotide sequence ID" value="NZ_BMHD01000001.1"/>
</dbReference>
<gene>
    <name evidence="1" type="ORF">B5808_14585</name>
</gene>
<dbReference type="PANTHER" id="PTHR36839:SF1">
    <property type="entry name" value="METALLO-BETA-LACTAMASE FAMILY PROTEIN (AFU_ORTHOLOGUE AFUA_5G12770)"/>
    <property type="match status" value="1"/>
</dbReference>
<dbReference type="GO" id="GO:0016787">
    <property type="term" value="F:hydrolase activity"/>
    <property type="evidence" value="ECO:0007669"/>
    <property type="project" value="UniProtKB-KW"/>
</dbReference>
<dbReference type="EMBL" id="CP020715">
    <property type="protein sequence ID" value="ARJ06301.1"/>
    <property type="molecule type" value="Genomic_DNA"/>
</dbReference>
<dbReference type="InterPro" id="IPR001279">
    <property type="entry name" value="Metallo-B-lactamas"/>
</dbReference>
<organism evidence="1 2">
    <name type="scientific">Cnuibacter physcomitrellae</name>
    <dbReference type="NCBI Taxonomy" id="1619308"/>
    <lineage>
        <taxon>Bacteria</taxon>
        <taxon>Bacillati</taxon>
        <taxon>Actinomycetota</taxon>
        <taxon>Actinomycetes</taxon>
        <taxon>Micrococcales</taxon>
        <taxon>Microbacteriaceae</taxon>
        <taxon>Cnuibacter</taxon>
    </lineage>
</organism>
<name>A0A1X9LQT9_9MICO</name>
<dbReference type="KEGG" id="cphy:B5808_14585"/>
<dbReference type="SUPFAM" id="SSF56281">
    <property type="entry name" value="Metallo-hydrolase/oxidoreductase"/>
    <property type="match status" value="1"/>
</dbReference>
<evidence type="ECO:0000313" key="1">
    <source>
        <dbReference type="EMBL" id="ARJ06301.1"/>
    </source>
</evidence>
<dbReference type="Proteomes" id="UP000192775">
    <property type="component" value="Chromosome"/>
</dbReference>